<dbReference type="Pfam" id="PF13359">
    <property type="entry name" value="DDE_Tnp_4"/>
    <property type="match status" value="1"/>
</dbReference>
<evidence type="ECO:0000259" key="3">
    <source>
        <dbReference type="Pfam" id="PF13359"/>
    </source>
</evidence>
<evidence type="ECO:0000313" key="4">
    <source>
        <dbReference type="EMBL" id="RUT03356.1"/>
    </source>
</evidence>
<comment type="cofactor">
    <cofactor evidence="1">
        <name>a divalent metal cation</name>
        <dbReference type="ChEBI" id="CHEBI:60240"/>
    </cofactor>
</comment>
<organism evidence="4 5">
    <name type="scientific">Chroococcidiopsis cubana SAG 39.79</name>
    <dbReference type="NCBI Taxonomy" id="388085"/>
    <lineage>
        <taxon>Bacteria</taxon>
        <taxon>Bacillati</taxon>
        <taxon>Cyanobacteriota</taxon>
        <taxon>Cyanophyceae</taxon>
        <taxon>Chroococcidiopsidales</taxon>
        <taxon>Chroococcidiopsidaceae</taxon>
        <taxon>Chroococcidiopsis</taxon>
    </lineage>
</organism>
<comment type="caution">
    <text evidence="4">The sequence shown here is derived from an EMBL/GenBank/DDBJ whole genome shotgun (WGS) entry which is preliminary data.</text>
</comment>
<dbReference type="GO" id="GO:0046872">
    <property type="term" value="F:metal ion binding"/>
    <property type="evidence" value="ECO:0007669"/>
    <property type="project" value="UniProtKB-KW"/>
</dbReference>
<gene>
    <name evidence="4" type="ORF">DSM107010_60430</name>
</gene>
<reference evidence="4 5" key="1">
    <citation type="journal article" date="2019" name="Genome Biol. Evol.">
        <title>Day and night: Metabolic profiles and evolutionary relationships of six axenic non-marine cyanobacteria.</title>
        <authorList>
            <person name="Will S.E."/>
            <person name="Henke P."/>
            <person name="Boedeker C."/>
            <person name="Huang S."/>
            <person name="Brinkmann H."/>
            <person name="Rohde M."/>
            <person name="Jarek M."/>
            <person name="Friedl T."/>
            <person name="Seufert S."/>
            <person name="Schumacher M."/>
            <person name="Overmann J."/>
            <person name="Neumann-Schaal M."/>
            <person name="Petersen J."/>
        </authorList>
    </citation>
    <scope>NUCLEOTIDE SEQUENCE [LARGE SCALE GENOMIC DNA]</scope>
    <source>
        <strain evidence="4 5">SAG 39.79</strain>
    </source>
</reference>
<dbReference type="Proteomes" id="UP000282574">
    <property type="component" value="Unassembled WGS sequence"/>
</dbReference>
<keyword evidence="2" id="KW-0479">Metal-binding</keyword>
<proteinExistence type="predicted"/>
<dbReference type="EMBL" id="RSCK01000098">
    <property type="protein sequence ID" value="RUT03356.1"/>
    <property type="molecule type" value="Genomic_DNA"/>
</dbReference>
<accession>A0AB37UBM3</accession>
<sequence length="111" mass="12592">MHDKKFYDDEDIAGSVPDEIPIELDLGFLGVDKQYDNIHIPHRKPKGGELTTEQKADNRVLSQSRVVCENAFAGVKRYGAVSAVYRNRIEDFDDRLMLTAAGLWNFYLMAA</sequence>
<protein>
    <recommendedName>
        <fullName evidence="3">DDE Tnp4 domain-containing protein</fullName>
    </recommendedName>
</protein>
<keyword evidence="5" id="KW-1185">Reference proteome</keyword>
<evidence type="ECO:0000256" key="1">
    <source>
        <dbReference type="ARBA" id="ARBA00001968"/>
    </source>
</evidence>
<feature type="domain" description="DDE Tnp4" evidence="3">
    <location>
        <begin position="27"/>
        <end position="105"/>
    </location>
</feature>
<name>A0AB37UBM3_9CYAN</name>
<evidence type="ECO:0000256" key="2">
    <source>
        <dbReference type="ARBA" id="ARBA00022723"/>
    </source>
</evidence>
<dbReference type="AlphaFoldDB" id="A0AB37UBM3"/>
<evidence type="ECO:0000313" key="5">
    <source>
        <dbReference type="Proteomes" id="UP000282574"/>
    </source>
</evidence>
<dbReference type="InterPro" id="IPR027806">
    <property type="entry name" value="HARBI1_dom"/>
</dbReference>